<accession>A0ABZ0IG63</accession>
<proteinExistence type="predicted"/>
<evidence type="ECO:0000313" key="1">
    <source>
        <dbReference type="EMBL" id="WOJ98529.1"/>
    </source>
</evidence>
<reference evidence="1 2" key="1">
    <citation type="submission" date="2023-10" db="EMBL/GenBank/DDBJ databases">
        <title>Two novel species belonging to the OM43/NOR5 clade.</title>
        <authorList>
            <person name="Park M."/>
        </authorList>
    </citation>
    <scope>NUCLEOTIDE SEQUENCE [LARGE SCALE GENOMIC DNA]</scope>
    <source>
        <strain evidence="1 2">IMCC45268</strain>
    </source>
</reference>
<dbReference type="EMBL" id="CP136865">
    <property type="protein sequence ID" value="WOJ98529.1"/>
    <property type="molecule type" value="Genomic_DNA"/>
</dbReference>
<dbReference type="Pfam" id="PF11828">
    <property type="entry name" value="DUF3348"/>
    <property type="match status" value="1"/>
</dbReference>
<protein>
    <submittedName>
        <fullName evidence="1">DUF3348 family protein</fullName>
    </submittedName>
</protein>
<dbReference type="RefSeq" id="WP_407329888.1">
    <property type="nucleotide sequence ID" value="NZ_CP136865.1"/>
</dbReference>
<keyword evidence="2" id="KW-1185">Reference proteome</keyword>
<name>A0ABZ0IG63_9GAMM</name>
<sequence>MSRTTLSSLGQAPLVRRLTDLGLVSSRPSKRVFANRLADLVDISDAITLSDFFATLGSVSASAQPIDSSASDSVFEKHRSAMRASIDASFVTDDRQQVIEGKKTFELPAATKNTLSAPEATARYERFYSLHQSELERRVAQLRKALLEHLQHKSDALAQVAAVEVALGPMLVKYSRHCFAKLPKLVGQRFEYLRQHQHQQDWVASEPQSWLQAGGWLAQFHDELQHLLHAELTLRLQPLEGMLSCLSPEDLLRKNV</sequence>
<dbReference type="InterPro" id="IPR021783">
    <property type="entry name" value="DUF3348"/>
</dbReference>
<gene>
    <name evidence="1" type="ORF">R0137_08140</name>
</gene>
<evidence type="ECO:0000313" key="2">
    <source>
        <dbReference type="Proteomes" id="UP001626549"/>
    </source>
</evidence>
<dbReference type="Proteomes" id="UP001626549">
    <property type="component" value="Chromosome"/>
</dbReference>
<organism evidence="1 2">
    <name type="scientific">Congregibacter brevis</name>
    <dbReference type="NCBI Taxonomy" id="3081201"/>
    <lineage>
        <taxon>Bacteria</taxon>
        <taxon>Pseudomonadati</taxon>
        <taxon>Pseudomonadota</taxon>
        <taxon>Gammaproteobacteria</taxon>
        <taxon>Cellvibrionales</taxon>
        <taxon>Halieaceae</taxon>
        <taxon>Congregibacter</taxon>
    </lineage>
</organism>